<gene>
    <name evidence="2" type="ORF">H9L23_01385</name>
</gene>
<evidence type="ECO:0000313" key="3">
    <source>
        <dbReference type="Proteomes" id="UP000515806"/>
    </source>
</evidence>
<dbReference type="RefSeq" id="WP_187593306.1">
    <property type="nucleotide sequence ID" value="NZ_CP060723.1"/>
</dbReference>
<reference evidence="2 3" key="1">
    <citation type="submission" date="2020-08" db="EMBL/GenBank/DDBJ databases">
        <title>Genome sequence of Pedobacter roseus KACC 11594T.</title>
        <authorList>
            <person name="Hyun D.-W."/>
            <person name="Bae J.-W."/>
        </authorList>
    </citation>
    <scope>NUCLEOTIDE SEQUENCE [LARGE SCALE GENOMIC DNA]</scope>
    <source>
        <strain evidence="2 3">KACC 11594</strain>
    </source>
</reference>
<dbReference type="EMBL" id="CP060723">
    <property type="protein sequence ID" value="QNN42798.1"/>
    <property type="molecule type" value="Genomic_DNA"/>
</dbReference>
<keyword evidence="1" id="KW-0812">Transmembrane</keyword>
<feature type="transmembrane region" description="Helical" evidence="1">
    <location>
        <begin position="12"/>
        <end position="32"/>
    </location>
</feature>
<accession>A0A7G9QHH3</accession>
<evidence type="ECO:0000313" key="2">
    <source>
        <dbReference type="EMBL" id="QNN42798.1"/>
    </source>
</evidence>
<protein>
    <submittedName>
        <fullName evidence="2">Uncharacterized protein</fullName>
    </submittedName>
</protein>
<keyword evidence="1" id="KW-1133">Transmembrane helix</keyword>
<keyword evidence="1" id="KW-0472">Membrane</keyword>
<keyword evidence="3" id="KW-1185">Reference proteome</keyword>
<feature type="transmembrane region" description="Helical" evidence="1">
    <location>
        <begin position="38"/>
        <end position="61"/>
    </location>
</feature>
<evidence type="ECO:0000256" key="1">
    <source>
        <dbReference type="SAM" id="Phobius"/>
    </source>
</evidence>
<dbReference type="KEGG" id="proe:H9L23_01385"/>
<sequence length="170" mass="19566">MIRSRFTTYQFIGQFVLTAILIVCLLVFYGNLHAAKPIPLFSGSGLFVIFSTMVLPVYILAQMKLNYKITIIDTGLKTISFKMFLLPVTRTYPLDYFEGYINTAVKDKYGEYKCFYLVKEGKLMYKMSGRFYSNIDQLYEGLSSLKDLGFLKLSTSLSIKIAFRRRILTA</sequence>
<proteinExistence type="predicted"/>
<name>A0A7G9QHH3_9SPHI</name>
<organism evidence="2 3">
    <name type="scientific">Pedobacter roseus</name>
    <dbReference type="NCBI Taxonomy" id="336820"/>
    <lineage>
        <taxon>Bacteria</taxon>
        <taxon>Pseudomonadati</taxon>
        <taxon>Bacteroidota</taxon>
        <taxon>Sphingobacteriia</taxon>
        <taxon>Sphingobacteriales</taxon>
        <taxon>Sphingobacteriaceae</taxon>
        <taxon>Pedobacter</taxon>
    </lineage>
</organism>
<dbReference type="AlphaFoldDB" id="A0A7G9QHH3"/>
<dbReference type="Proteomes" id="UP000515806">
    <property type="component" value="Chromosome"/>
</dbReference>